<name>A0ABY4PA80_9LACO</name>
<feature type="transmembrane region" description="Helical" evidence="1">
    <location>
        <begin position="108"/>
        <end position="127"/>
    </location>
</feature>
<dbReference type="InterPro" id="IPR024529">
    <property type="entry name" value="ECF_trnsprt_substrate-spec"/>
</dbReference>
<dbReference type="InterPro" id="IPR030949">
    <property type="entry name" value="ECF_S_folate_fam"/>
</dbReference>
<dbReference type="Proteomes" id="UP000831495">
    <property type="component" value="Chromosome"/>
</dbReference>
<dbReference type="Pfam" id="PF12822">
    <property type="entry name" value="ECF_trnsprt"/>
    <property type="match status" value="1"/>
</dbReference>
<dbReference type="RefSeq" id="WP_249514709.1">
    <property type="nucleotide sequence ID" value="NZ_CP093366.1"/>
</dbReference>
<feature type="transmembrane region" description="Helical" evidence="1">
    <location>
        <begin position="38"/>
        <end position="58"/>
    </location>
</feature>
<dbReference type="NCBIfam" id="TIGR04518">
    <property type="entry name" value="ECF_S_folT_fam"/>
    <property type="match status" value="1"/>
</dbReference>
<keyword evidence="1" id="KW-0812">Transmembrane</keyword>
<proteinExistence type="predicted"/>
<reference evidence="2" key="1">
    <citation type="journal article" date="2022" name="Int. J. Syst. Evol. Microbiol.">
        <title>Apilactobacillus apisilvae sp. nov., Nicolia spurrieriana gen. nov. sp. nov., Bombilactobacillus folatiphilus sp. nov. and Bombilactobacillus thymidiniphilus sp. nov., four new lactic acid bacterial isolates from stingless bees Tetragonula carbonaria and Austroplebeia australis.</title>
        <authorList>
            <person name="Oliphant S.A."/>
            <person name="Watson-Haigh N.S."/>
            <person name="Sumby K.M."/>
            <person name="Gardner J."/>
            <person name="Groom S."/>
            <person name="Jiranek V."/>
        </authorList>
    </citation>
    <scope>NUCLEOTIDE SEQUENCE</scope>
    <source>
        <strain evidence="2">SG4_D2</strain>
    </source>
</reference>
<feature type="transmembrane region" description="Helical" evidence="1">
    <location>
        <begin position="12"/>
        <end position="31"/>
    </location>
</feature>
<evidence type="ECO:0000313" key="3">
    <source>
        <dbReference type="Proteomes" id="UP000831495"/>
    </source>
</evidence>
<keyword evidence="1" id="KW-0472">Membrane</keyword>
<dbReference type="Gene3D" id="1.10.1760.20">
    <property type="match status" value="1"/>
</dbReference>
<accession>A0ABY4PA80</accession>
<sequence>MDKLQLSKKVFGLTWLAMLIALQVIVGRFHVGPSFLKIGFGFIVTALIGYYFGPIKSIGAGFISDILANVLFPPQGGFFWGFTLSAMVTGFIYGQLLYQKQITWQRLLVVNIVVILVVNLLLNTIWVCVLGKLPFLQMLLLRGVKELIFIPIQTIMLWLVFRWLKQHSFLE</sequence>
<keyword evidence="1" id="KW-1133">Transmembrane helix</keyword>
<dbReference type="EMBL" id="CP093366">
    <property type="protein sequence ID" value="UQS82431.1"/>
    <property type="molecule type" value="Genomic_DNA"/>
</dbReference>
<keyword evidence="3" id="KW-1185">Reference proteome</keyword>
<feature type="transmembrane region" description="Helical" evidence="1">
    <location>
        <begin position="78"/>
        <end position="96"/>
    </location>
</feature>
<protein>
    <submittedName>
        <fullName evidence="2">Folate family ECF transporter S component</fullName>
    </submittedName>
</protein>
<feature type="transmembrane region" description="Helical" evidence="1">
    <location>
        <begin position="147"/>
        <end position="164"/>
    </location>
</feature>
<gene>
    <name evidence="2" type="ORF">MOO45_01735</name>
</gene>
<organism evidence="2 3">
    <name type="scientific">Bombilactobacillus folatiphilus</name>
    <dbReference type="NCBI Taxonomy" id="2923362"/>
    <lineage>
        <taxon>Bacteria</taxon>
        <taxon>Bacillati</taxon>
        <taxon>Bacillota</taxon>
        <taxon>Bacilli</taxon>
        <taxon>Lactobacillales</taxon>
        <taxon>Lactobacillaceae</taxon>
        <taxon>Bombilactobacillus</taxon>
    </lineage>
</organism>
<evidence type="ECO:0000256" key="1">
    <source>
        <dbReference type="SAM" id="Phobius"/>
    </source>
</evidence>
<evidence type="ECO:0000313" key="2">
    <source>
        <dbReference type="EMBL" id="UQS82431.1"/>
    </source>
</evidence>